<evidence type="ECO:0000313" key="4">
    <source>
        <dbReference type="Proteomes" id="UP001500655"/>
    </source>
</evidence>
<gene>
    <name evidence="3" type="ORF">GCM10009681_41300</name>
</gene>
<comment type="similarity">
    <text evidence="1">Belongs to the AHA1 family.</text>
</comment>
<organism evidence="3 4">
    <name type="scientific">Luedemannella helvata</name>
    <dbReference type="NCBI Taxonomy" id="349315"/>
    <lineage>
        <taxon>Bacteria</taxon>
        <taxon>Bacillati</taxon>
        <taxon>Actinomycetota</taxon>
        <taxon>Actinomycetes</taxon>
        <taxon>Micromonosporales</taxon>
        <taxon>Micromonosporaceae</taxon>
        <taxon>Luedemannella</taxon>
    </lineage>
</organism>
<evidence type="ECO:0000259" key="2">
    <source>
        <dbReference type="Pfam" id="PF08327"/>
    </source>
</evidence>
<feature type="domain" description="Activator of Hsp90 ATPase homologue 1/2-like C-terminal" evidence="2">
    <location>
        <begin position="13"/>
        <end position="139"/>
    </location>
</feature>
<proteinExistence type="inferred from homology"/>
<dbReference type="SUPFAM" id="SSF55961">
    <property type="entry name" value="Bet v1-like"/>
    <property type="match status" value="1"/>
</dbReference>
<dbReference type="Pfam" id="PF08327">
    <property type="entry name" value="AHSA1"/>
    <property type="match status" value="1"/>
</dbReference>
<dbReference type="InterPro" id="IPR023393">
    <property type="entry name" value="START-like_dom_sf"/>
</dbReference>
<keyword evidence="4" id="KW-1185">Reference proteome</keyword>
<dbReference type="Proteomes" id="UP001500655">
    <property type="component" value="Unassembled WGS sequence"/>
</dbReference>
<dbReference type="EMBL" id="BAAALS010000022">
    <property type="protein sequence ID" value="GAA1765993.1"/>
    <property type="molecule type" value="Genomic_DNA"/>
</dbReference>
<evidence type="ECO:0000256" key="1">
    <source>
        <dbReference type="ARBA" id="ARBA00006817"/>
    </source>
</evidence>
<accession>A0ABP4X1J4</accession>
<comment type="caution">
    <text evidence="3">The sequence shown here is derived from an EMBL/GenBank/DDBJ whole genome shotgun (WGS) entry which is preliminary data.</text>
</comment>
<protein>
    <submittedName>
        <fullName evidence="3">SRPBCC domain-containing protein</fullName>
    </submittedName>
</protein>
<evidence type="ECO:0000313" key="3">
    <source>
        <dbReference type="EMBL" id="GAA1765993.1"/>
    </source>
</evidence>
<reference evidence="4" key="1">
    <citation type="journal article" date="2019" name="Int. J. Syst. Evol. Microbiol.">
        <title>The Global Catalogue of Microorganisms (GCM) 10K type strain sequencing project: providing services to taxonomists for standard genome sequencing and annotation.</title>
        <authorList>
            <consortium name="The Broad Institute Genomics Platform"/>
            <consortium name="The Broad Institute Genome Sequencing Center for Infectious Disease"/>
            <person name="Wu L."/>
            <person name="Ma J."/>
        </authorList>
    </citation>
    <scope>NUCLEOTIDE SEQUENCE [LARGE SCALE GENOMIC DNA]</scope>
    <source>
        <strain evidence="4">JCM 13249</strain>
    </source>
</reference>
<dbReference type="RefSeq" id="WP_344084432.1">
    <property type="nucleotide sequence ID" value="NZ_BAAALS010000022.1"/>
</dbReference>
<name>A0ABP4X1J4_9ACTN</name>
<dbReference type="InterPro" id="IPR013538">
    <property type="entry name" value="ASHA1/2-like_C"/>
</dbReference>
<dbReference type="Gene3D" id="3.30.530.20">
    <property type="match status" value="1"/>
</dbReference>
<sequence length="142" mass="15622">MTGLVSTAMVTVDAPPERVWDALTDPATIERYLMGSRVTSDWTPGSPITWEGEFDGRPYADKGEVLVADPGRLLQVSHYSPLSGQPDEPESYHTLTYVLDAVDGGTRVVLTQDNNASTDEVAHTGAFWQAMLDRLRDVVQRD</sequence>